<dbReference type="AlphaFoldDB" id="A0AA47KJD0"/>
<dbReference type="Proteomes" id="UP001164748">
    <property type="component" value="Chromosome"/>
</dbReference>
<reference evidence="1" key="1">
    <citation type="submission" date="2022-09" db="EMBL/GenBank/DDBJ databases">
        <authorList>
            <person name="Li Z.-J."/>
        </authorList>
    </citation>
    <scope>NUCLEOTIDE SEQUENCE</scope>
    <source>
        <strain evidence="1">TGB11</strain>
    </source>
</reference>
<gene>
    <name evidence="1" type="ORF">N8M53_08435</name>
</gene>
<sequence length="328" mass="37917">MNLFLVTSPFQYLCALEAKKHYKTKKNILFLVDQNSTRGIEQQGKIFNPCEWDHVITTTRKNRTINIPKAIKKIKKIIKGDKIDTFFYGEYNAWRTKLVVENFRIKKDVYFDDGTLTVCELPEFIETKMTYSRNRLFQDILLRLYGCKPTTRSLPRENLELFTIFDLNSNIVNIEKNTFSHLKAHYNHIDLFSEHAPIGFIGQGAVGHKGGQSVSSYIERVSQFAKSTKNGIVYFPHRTESNDVAEAIATIENVTYHRSTLPLELELIDKKIQLSCLYGMNSTAQYTASLFYPNMPIYNLIPPGESLSPRQERIRIFYKESGIEEVLS</sequence>
<protein>
    <submittedName>
        <fullName evidence="1">Glycosyltransferase 52 family protein</fullName>
    </submittedName>
</protein>
<accession>A0AA47KJD0</accession>
<dbReference type="EMBL" id="CP114588">
    <property type="protein sequence ID" value="WBA07868.1"/>
    <property type="molecule type" value="Genomic_DNA"/>
</dbReference>
<evidence type="ECO:0000313" key="2">
    <source>
        <dbReference type="Proteomes" id="UP001164748"/>
    </source>
</evidence>
<dbReference type="RefSeq" id="WP_269578453.1">
    <property type="nucleotide sequence ID" value="NZ_CP114588.1"/>
</dbReference>
<evidence type="ECO:0000313" key="1">
    <source>
        <dbReference type="EMBL" id="WBA07868.1"/>
    </source>
</evidence>
<proteinExistence type="predicted"/>
<organism evidence="1 2">
    <name type="scientific">Salinivibrio kushneri</name>
    <dbReference type="NCBI Taxonomy" id="1908198"/>
    <lineage>
        <taxon>Bacteria</taxon>
        <taxon>Pseudomonadati</taxon>
        <taxon>Pseudomonadota</taxon>
        <taxon>Gammaproteobacteria</taxon>
        <taxon>Vibrionales</taxon>
        <taxon>Vibrionaceae</taxon>
        <taxon>Salinivibrio</taxon>
    </lineage>
</organism>
<name>A0AA47KJD0_9GAMM</name>